<organism evidence="2 3">
    <name type="scientific">Rhizobium lusitanum</name>
    <dbReference type="NCBI Taxonomy" id="293958"/>
    <lineage>
        <taxon>Bacteria</taxon>
        <taxon>Pseudomonadati</taxon>
        <taxon>Pseudomonadota</taxon>
        <taxon>Alphaproteobacteria</taxon>
        <taxon>Hyphomicrobiales</taxon>
        <taxon>Rhizobiaceae</taxon>
        <taxon>Rhizobium/Agrobacterium group</taxon>
        <taxon>Rhizobium</taxon>
    </lineage>
</organism>
<keyword evidence="1" id="KW-1133">Transmembrane helix</keyword>
<keyword evidence="1" id="KW-0812">Transmembrane</keyword>
<accession>A0A1C3XGH6</accession>
<dbReference type="OrthoDB" id="7777996at2"/>
<feature type="transmembrane region" description="Helical" evidence="1">
    <location>
        <begin position="27"/>
        <end position="45"/>
    </location>
</feature>
<protein>
    <submittedName>
        <fullName evidence="2">Uncharacterized protein</fullName>
    </submittedName>
</protein>
<gene>
    <name evidence="2" type="ORF">GA0061101_13740</name>
</gene>
<dbReference type="AlphaFoldDB" id="A0A1C3XGH6"/>
<dbReference type="RefSeq" id="WP_092576963.1">
    <property type="nucleotide sequence ID" value="NZ_FMAF01000037.1"/>
</dbReference>
<name>A0A1C3XGH6_9HYPH</name>
<proteinExistence type="predicted"/>
<feature type="transmembrane region" description="Helical" evidence="1">
    <location>
        <begin position="65"/>
        <end position="84"/>
    </location>
</feature>
<reference evidence="2 3" key="1">
    <citation type="submission" date="2016-08" db="EMBL/GenBank/DDBJ databases">
        <authorList>
            <person name="Seilhamer J.J."/>
        </authorList>
    </citation>
    <scope>NUCLEOTIDE SEQUENCE [LARGE SCALE GENOMIC DNA]</scope>
    <source>
        <strain evidence="2 3">P1-7</strain>
    </source>
</reference>
<evidence type="ECO:0000313" key="2">
    <source>
        <dbReference type="EMBL" id="SCB51196.1"/>
    </source>
</evidence>
<evidence type="ECO:0000256" key="1">
    <source>
        <dbReference type="SAM" id="Phobius"/>
    </source>
</evidence>
<dbReference type="Proteomes" id="UP000199205">
    <property type="component" value="Unassembled WGS sequence"/>
</dbReference>
<dbReference type="EMBL" id="FMAF01000037">
    <property type="protein sequence ID" value="SCB51196.1"/>
    <property type="molecule type" value="Genomic_DNA"/>
</dbReference>
<evidence type="ECO:0000313" key="3">
    <source>
        <dbReference type="Proteomes" id="UP000199205"/>
    </source>
</evidence>
<sequence length="92" mass="9621">MSRLSEIHERAGARAAGLLQYAGIGRWLQLAAAPTFAAMALLTARDGAADMICSVQGGSLFGGMAPMYLLMSLFHAGAWLRLLAGEESARGP</sequence>
<keyword evidence="1" id="KW-0472">Membrane</keyword>